<evidence type="ECO:0000313" key="8">
    <source>
        <dbReference type="Proteomes" id="UP001388673"/>
    </source>
</evidence>
<feature type="region of interest" description="Disordered" evidence="6">
    <location>
        <begin position="138"/>
        <end position="160"/>
    </location>
</feature>
<dbReference type="InterPro" id="IPR011990">
    <property type="entry name" value="TPR-like_helical_dom_sf"/>
</dbReference>
<dbReference type="Proteomes" id="UP001388673">
    <property type="component" value="Unassembled WGS sequence"/>
</dbReference>
<evidence type="ECO:0000256" key="4">
    <source>
        <dbReference type="ARBA" id="ARBA00044511"/>
    </source>
</evidence>
<dbReference type="GeneID" id="92177354"/>
<organism evidence="7 8">
    <name type="scientific">Kwoniella newhampshirensis</name>
    <dbReference type="NCBI Taxonomy" id="1651941"/>
    <lineage>
        <taxon>Eukaryota</taxon>
        <taxon>Fungi</taxon>
        <taxon>Dikarya</taxon>
        <taxon>Basidiomycota</taxon>
        <taxon>Agaricomycotina</taxon>
        <taxon>Tremellomycetes</taxon>
        <taxon>Tremellales</taxon>
        <taxon>Cryptococcaceae</taxon>
        <taxon>Kwoniella</taxon>
    </lineage>
</organism>
<dbReference type="Pfam" id="PF01535">
    <property type="entry name" value="PPR"/>
    <property type="match status" value="1"/>
</dbReference>
<feature type="compositionally biased region" description="Polar residues" evidence="6">
    <location>
        <begin position="52"/>
        <end position="73"/>
    </location>
</feature>
<sequence>MPPPCFASLATRQTSTSLSTIHHVLRLVQNGYLYPPCPVARAMATATGSTRMQSGAATARSRNNENTISTRNAGTKRKEVGLSARRYNKLYSSSAAQTVEHDQDHHSDPPLIYRHLRSSRSSPKLHTISFPPLPSSALSSSSSFTSPSPSSLPPGQIPSRTVNLEVLSPDQRFLRPRFPPDEWAKLPEPIYRRLRGGAFQSAAHFQHDFDQHGLEAKQLCSFANLARIFDLWRRTADDAEWMWLDGKLARMLEGLNEREMSQRHTPKFACAIRAYALITTGAEEEANLVLEQRKNMMPLKSTDSLNYAVAAVAYAQLGAWDDALVEMEKGLRSALARVTDNDGQVIRYPSLDLRCLDQYKNLLLAADRNDDLLEIIRRGPFSLRHYLIVACKGSHSFPGGVSTVLYDAMRRVNRPLDWWSEAYAKDPNVKNRGLGSLMFIALTRDRSRVDEALALYEELTANGIRVPNEAAIELCWLAVKDAKSDARRIYQRIRLDYPSPNHQGLYRALQLAGRAGWAREEREAWEQICREYEPTWRDKVVLAANYAYSGRVQETLAALRSRVGDDYAQYPDALEILFTAHINANDVEGAKECLEQITAIEPRLYPFNSLLQLYADQVNVTAAIQLFDRLFEVGLEPNLHSYTALISLFANRRDPVNADNVFRAMTEAGLEPDTIAHAAIINAEVSSGQWANAAKRWSALPEQIRTQRSVASAIIRALVLLPAPTEHVVALFRKIRRPSSSTWALVIQSASDSGNMDLARDLYEEMDQLSRVKEAPAPDIYTFSILLHGYMRQGDGVSSRAVYDEMLKREILPSSVTYGMIIQSFTDAKGVRSLEQAHDFAMSVYAQVKEGHVADRRHQRALINQNIFSPLVVAHGRLQNWDEAQTYFDLINNEEEGDAQTSVHAYSQLMDVYRRAGEVSKVLDTWRKAVQLAMDITSVRTPEQQEQHAPDTSTIDFVSAAKPVRTNDNILCIPLSIVLDSLSSVGRYADVKKAWAEVQEAGFGFDAGNYNHMAVALARSGDVEGAFMIADKILMRRFRDIKARHYEALRDTLDLPSVKKNSGQEGQAGTNIELSIADIPVEATFGPPNRRHEMHAERSPFREDEHDPDSASAINVKLLQKWRPGDTLWRPSLLTVSVLERAYEQLEDAKNKRALVPLALPDEAEGEGEVEVDGAGRKEDELKFGVVLPLFGNVPVRNHKTGKVLEQSASLMLKNLNSRYSKIVLLLKYHRKKRQAAKMRAERRR</sequence>
<feature type="compositionally biased region" description="Basic and acidic residues" evidence="6">
    <location>
        <begin position="1090"/>
        <end position="1109"/>
    </location>
</feature>
<evidence type="ECO:0008006" key="9">
    <source>
        <dbReference type="Google" id="ProtNLM"/>
    </source>
</evidence>
<dbReference type="NCBIfam" id="TIGR00756">
    <property type="entry name" value="PPR"/>
    <property type="match status" value="2"/>
</dbReference>
<evidence type="ECO:0000256" key="5">
    <source>
        <dbReference type="PROSITE-ProRule" id="PRU00708"/>
    </source>
</evidence>
<dbReference type="Pfam" id="PF13041">
    <property type="entry name" value="PPR_2"/>
    <property type="match status" value="1"/>
</dbReference>
<comment type="caution">
    <text evidence="7">The sequence shown here is derived from an EMBL/GenBank/DDBJ whole genome shotgun (WGS) entry which is preliminary data.</text>
</comment>
<feature type="repeat" description="PPR" evidence="5">
    <location>
        <begin position="779"/>
        <end position="813"/>
    </location>
</feature>
<dbReference type="PROSITE" id="PS51375">
    <property type="entry name" value="PPR"/>
    <property type="match status" value="2"/>
</dbReference>
<keyword evidence="8" id="KW-1185">Reference proteome</keyword>
<comment type="function">
    <text evidence="3">Regulates mitochondrial small subunit maturation by controlling 15S rRNA 5'-end processing. Localizes to the 5' precursor of the 15S rRNA in a position that is subsequently occupied by mS47 in the mature yeast mtSSU. Uses structure and sequence-specific RNA recognition, binding to a single-stranded region of the precursor and specifically recognizing bases -6 to -1. The exchange of Ccm1 for mS47 is coupled to the irreversible removal of precursor rRNA that is accompanied by conformational changes of the mitoribosomal proteins uS5m and mS26. These conformational changes signal completion of 5'-end rRNA processing through protection of the mature 5'-end of the 15S rRNA and stabilization of mS47. The removal of the 5' precursor together with the dissociation of Ccm1 may be catalyzed by the 5'-3' exoribonuclease Pet127. Involved in the specific removal of group I introns in mitochondrial encoded transcripts.</text>
</comment>
<dbReference type="AlphaFoldDB" id="A0AAW0Z5Q7"/>
<evidence type="ECO:0000313" key="7">
    <source>
        <dbReference type="EMBL" id="KAK8869528.1"/>
    </source>
</evidence>
<evidence type="ECO:0000256" key="1">
    <source>
        <dbReference type="ARBA" id="ARBA00006192"/>
    </source>
</evidence>
<feature type="compositionally biased region" description="Low complexity" evidence="6">
    <location>
        <begin position="138"/>
        <end position="149"/>
    </location>
</feature>
<evidence type="ECO:0000256" key="6">
    <source>
        <dbReference type="SAM" id="MobiDB-lite"/>
    </source>
</evidence>
<feature type="region of interest" description="Disordered" evidence="6">
    <location>
        <begin position="1084"/>
        <end position="1109"/>
    </location>
</feature>
<accession>A0AAW0Z5Q7</accession>
<comment type="subunit">
    <text evidence="4">Binds to mitochondrial small subunit 15S rRNA.</text>
</comment>
<evidence type="ECO:0000256" key="2">
    <source>
        <dbReference type="ARBA" id="ARBA00022737"/>
    </source>
</evidence>
<dbReference type="RefSeq" id="XP_066805774.1">
    <property type="nucleotide sequence ID" value="XM_066943232.1"/>
</dbReference>
<evidence type="ECO:0000256" key="3">
    <source>
        <dbReference type="ARBA" id="ARBA00044493"/>
    </source>
</evidence>
<dbReference type="KEGG" id="kne:92177354"/>
<comment type="similarity">
    <text evidence="1">Belongs to the CCM1 family.</text>
</comment>
<dbReference type="InterPro" id="IPR002885">
    <property type="entry name" value="PPR_rpt"/>
</dbReference>
<dbReference type="Pfam" id="PF13812">
    <property type="entry name" value="PPR_3"/>
    <property type="match status" value="1"/>
</dbReference>
<protein>
    <recommendedName>
        <fullName evidence="9">Pentatricopeptide repeat protein</fullName>
    </recommendedName>
</protein>
<dbReference type="PANTHER" id="PTHR47936:SF1">
    <property type="entry name" value="PENTATRICOPEPTIDE REPEAT-CONTAINING PROTEIN GUN1, CHLOROPLASTIC"/>
    <property type="match status" value="1"/>
</dbReference>
<feature type="repeat" description="PPR" evidence="5">
    <location>
        <begin position="638"/>
        <end position="672"/>
    </location>
</feature>
<keyword evidence="2" id="KW-0677">Repeat</keyword>
<gene>
    <name evidence="7" type="ORF">IAR55_000094</name>
</gene>
<dbReference type="Gene3D" id="1.25.40.10">
    <property type="entry name" value="Tetratricopeptide repeat domain"/>
    <property type="match status" value="3"/>
</dbReference>
<dbReference type="EMBL" id="JBCAWK010000001">
    <property type="protein sequence ID" value="KAK8869528.1"/>
    <property type="molecule type" value="Genomic_DNA"/>
</dbReference>
<dbReference type="PANTHER" id="PTHR47936">
    <property type="entry name" value="PPR_LONG DOMAIN-CONTAINING PROTEIN"/>
    <property type="match status" value="1"/>
</dbReference>
<reference evidence="7 8" key="1">
    <citation type="journal article" date="2024" name="bioRxiv">
        <title>Comparative genomics of Cryptococcus and Kwoniella reveals pathogenesis evolution and contrasting karyotype dynamics via intercentromeric recombination or chromosome fusion.</title>
        <authorList>
            <person name="Coelho M.A."/>
            <person name="David-Palma M."/>
            <person name="Shea T."/>
            <person name="Bowers K."/>
            <person name="McGinley-Smith S."/>
            <person name="Mohammad A.W."/>
            <person name="Gnirke A."/>
            <person name="Yurkov A.M."/>
            <person name="Nowrousian M."/>
            <person name="Sun S."/>
            <person name="Cuomo C.A."/>
            <person name="Heitman J."/>
        </authorList>
    </citation>
    <scope>NUCLEOTIDE SEQUENCE [LARGE SCALE GENOMIC DNA]</scope>
    <source>
        <strain evidence="7 8">CBS 13917</strain>
    </source>
</reference>
<proteinExistence type="inferred from homology"/>
<feature type="region of interest" description="Disordered" evidence="6">
    <location>
        <begin position="52"/>
        <end position="77"/>
    </location>
</feature>
<name>A0AAW0Z5Q7_9TREE</name>